<dbReference type="AlphaFoldDB" id="A0A139BR74"/>
<dbReference type="Proteomes" id="UP000070578">
    <property type="component" value="Unassembled WGS sequence"/>
</dbReference>
<gene>
    <name evidence="1" type="ORF">AWT59_2403</name>
</gene>
<comment type="caution">
    <text evidence="1">The sequence shown here is derived from an EMBL/GenBank/DDBJ whole genome shotgun (WGS) entry which is preliminary data.</text>
</comment>
<evidence type="ECO:0000313" key="2">
    <source>
        <dbReference type="Proteomes" id="UP000070578"/>
    </source>
</evidence>
<accession>A0A139BR74</accession>
<name>A0A139BR74_9PROT</name>
<organism evidence="1 2">
    <name type="scientific">Candidatus Gallionella acididurans</name>
    <dbReference type="NCBI Taxonomy" id="1796491"/>
    <lineage>
        <taxon>Bacteria</taxon>
        <taxon>Pseudomonadati</taxon>
        <taxon>Pseudomonadota</taxon>
        <taxon>Betaproteobacteria</taxon>
        <taxon>Nitrosomonadales</taxon>
        <taxon>Gallionellaceae</taxon>
        <taxon>Gallionella</taxon>
    </lineage>
</organism>
<reference evidence="1 2" key="2">
    <citation type="submission" date="2016-03" db="EMBL/GenBank/DDBJ databases">
        <title>New uncultured bacterium of the family Gallionellaceae from acid mine drainage: description and reconstruction of genome based on metagenomic analysis of microbial community.</title>
        <authorList>
            <person name="Kadnikov V."/>
            <person name="Ivasenko D."/>
            <person name="Beletsky A."/>
            <person name="Mardanov A."/>
            <person name="Danilova E."/>
            <person name="Pimenov N."/>
            <person name="Karnachuk O."/>
            <person name="Ravin N."/>
        </authorList>
    </citation>
    <scope>NUCLEOTIDE SEQUENCE [LARGE SCALE GENOMIC DNA]</scope>
    <source>
        <strain evidence="1">ShG14-8</strain>
    </source>
</reference>
<sequence length="71" mass="8148">MSHAVNLVQSLLKRDEIEFISEFAQEFAAQIQCAFLGSPAEMCEPLRLWTLKNQQATLVFWKSSTVSREDE</sequence>
<dbReference type="EMBL" id="LSLI01000073">
    <property type="protein sequence ID" value="KXS31461.1"/>
    <property type="molecule type" value="Genomic_DNA"/>
</dbReference>
<proteinExistence type="predicted"/>
<protein>
    <submittedName>
        <fullName evidence="1">Cytochrome P450</fullName>
    </submittedName>
</protein>
<evidence type="ECO:0000313" key="1">
    <source>
        <dbReference type="EMBL" id="KXS31461.1"/>
    </source>
</evidence>
<reference evidence="1 2" key="1">
    <citation type="submission" date="2016-02" db="EMBL/GenBank/DDBJ databases">
        <authorList>
            <person name="Wen L."/>
            <person name="He K."/>
            <person name="Yang H."/>
        </authorList>
    </citation>
    <scope>NUCLEOTIDE SEQUENCE [LARGE SCALE GENOMIC DNA]</scope>
    <source>
        <strain evidence="1">ShG14-8</strain>
    </source>
</reference>